<evidence type="ECO:0000313" key="1">
    <source>
        <dbReference type="EMBL" id="ADC50537.1"/>
    </source>
</evidence>
<dbReference type="Proteomes" id="UP000001544">
    <property type="component" value="Chromosome"/>
</dbReference>
<protein>
    <submittedName>
        <fullName evidence="1">Uncharacterized protein</fullName>
    </submittedName>
</protein>
<sequence>MVKSINTLEFSACLEVTLEHPLKEFGDTSMSVMKFDQNKYLFSIPVHNWTYLKHENESINLRTAPSTYRYSQYQKDLIETMQKAIYAIDQPTLS</sequence>
<reference evidence="1 2" key="1">
    <citation type="journal article" date="2011" name="Environ. Microbiol.">
        <title>Genome of alkaliphilic Bacillus pseudofirmus OF4 reveals adaptations that support the ability to grow in an external pH range from 7.5 to 11.4.</title>
        <authorList>
            <person name="Janto B."/>
            <person name="Ahmed A."/>
            <person name="Ito M."/>
            <person name="Liu J."/>
            <person name="Hicks D.B."/>
            <person name="Pagni S."/>
            <person name="Fackelmayer O.J."/>
            <person name="Smith T.A."/>
            <person name="Earl J."/>
            <person name="Elbourne L.D."/>
            <person name="Hassan K."/>
            <person name="Paulsen I.T."/>
            <person name="Kolsto A.B."/>
            <person name="Tourasse N.J."/>
            <person name="Ehrlich G.D."/>
            <person name="Boissy R."/>
            <person name="Ivey D.M."/>
            <person name="Li G."/>
            <person name="Xue Y."/>
            <person name="Ma Y."/>
            <person name="Hu F.Z."/>
            <person name="Krulwich T.A."/>
        </authorList>
    </citation>
    <scope>NUCLEOTIDE SEQUENCE [LARGE SCALE GENOMIC DNA]</scope>
    <source>
        <strain evidence="2">ATCC BAA-2126 / JCM 17055 / OF4</strain>
    </source>
</reference>
<proteinExistence type="predicted"/>
<dbReference type="AlphaFoldDB" id="D3FWN9"/>
<accession>D3FWN9</accession>
<evidence type="ECO:0000313" key="2">
    <source>
        <dbReference type="Proteomes" id="UP000001544"/>
    </source>
</evidence>
<dbReference type="HOGENOM" id="CLU_2380279_0_0_9"/>
<organism evidence="1 2">
    <name type="scientific">Alkalihalophilus pseudofirmus (strain ATCC BAA-2126 / JCM 17055 / OF4)</name>
    <name type="common">Bacillus pseudofirmus</name>
    <dbReference type="NCBI Taxonomy" id="398511"/>
    <lineage>
        <taxon>Bacteria</taxon>
        <taxon>Bacillati</taxon>
        <taxon>Bacillota</taxon>
        <taxon>Bacilli</taxon>
        <taxon>Bacillales</taxon>
        <taxon>Bacillaceae</taxon>
        <taxon>Alkalihalophilus</taxon>
    </lineage>
</organism>
<dbReference type="KEGG" id="bpf:BpOF4_12430"/>
<name>D3FWN9_ALKPO</name>
<gene>
    <name evidence="1" type="ordered locus">BpOF4_12430</name>
</gene>
<keyword evidence="2" id="KW-1185">Reference proteome</keyword>
<dbReference type="EMBL" id="CP001878">
    <property type="protein sequence ID" value="ADC50537.1"/>
    <property type="molecule type" value="Genomic_DNA"/>
</dbReference>